<name>W7HLF3_9PEZI</name>
<evidence type="ECO:0000313" key="3">
    <source>
        <dbReference type="Proteomes" id="UP000024837"/>
    </source>
</evidence>
<feature type="compositionally biased region" description="Low complexity" evidence="1">
    <location>
        <begin position="40"/>
        <end position="52"/>
    </location>
</feature>
<dbReference type="AlphaFoldDB" id="W7HLF3"/>
<dbReference type="OrthoDB" id="5339948at2759"/>
<feature type="compositionally biased region" description="Basic residues" evidence="1">
    <location>
        <begin position="229"/>
        <end position="238"/>
    </location>
</feature>
<organism evidence="2 3">
    <name type="scientific">Drechslerella stenobrocha 248</name>
    <dbReference type="NCBI Taxonomy" id="1043628"/>
    <lineage>
        <taxon>Eukaryota</taxon>
        <taxon>Fungi</taxon>
        <taxon>Dikarya</taxon>
        <taxon>Ascomycota</taxon>
        <taxon>Pezizomycotina</taxon>
        <taxon>Orbiliomycetes</taxon>
        <taxon>Orbiliales</taxon>
        <taxon>Orbiliaceae</taxon>
        <taxon>Drechslerella</taxon>
    </lineage>
</organism>
<keyword evidence="3" id="KW-1185">Reference proteome</keyword>
<proteinExistence type="predicted"/>
<evidence type="ECO:0000313" key="2">
    <source>
        <dbReference type="EMBL" id="EWC44836.1"/>
    </source>
</evidence>
<reference evidence="2 3" key="1">
    <citation type="submission" date="2013-05" db="EMBL/GenBank/DDBJ databases">
        <title>Drechslerella stenobrocha genome reveals carnivorous origination and mechanical trapping mechanism of predatory fungi.</title>
        <authorList>
            <person name="Liu X."/>
            <person name="Zhang W."/>
            <person name="Liu K."/>
        </authorList>
    </citation>
    <scope>NUCLEOTIDE SEQUENCE [LARGE SCALE GENOMIC DNA]</scope>
    <source>
        <strain evidence="2 3">248</strain>
    </source>
</reference>
<sequence length="370" mass="41269">MASKEIPNDLPPEMSAESYRVPGAFPQFDDNNPVRKGGRTPKSSPTSSSFKTAQSESVKVTPPGGRNPGAISPNVLASPIKNLAESPIRDPRRTEGSDWYCPEMWPREKIIEQETRATKLIGDFDNVKVTLEYYCANDIQHHAKWVRILADHILLLAEAKGQQLNIAVAYHVAQQKASKYRQHLEISTIAAESKRPIKEIEGEAGGSQRGRRKIPRTDKASVSKGTHPLSKKSPKKRASLHNVLPAHSDDEGNFKLIGPDDFIRTLKIPKANEEAYFEAFRRLRDEIYTSLRNSGSPSDALFFLPKFQDTEADLPDEVSFSDRMAQMETQPITERFKRISMDGVSSPDLMDVDAQDSPGDSKGLSRCLLQ</sequence>
<dbReference type="HOGENOM" id="CLU_727660_0_0_1"/>
<protein>
    <submittedName>
        <fullName evidence="2">Uncharacterized protein</fullName>
    </submittedName>
</protein>
<accession>W7HLF3</accession>
<evidence type="ECO:0000256" key="1">
    <source>
        <dbReference type="SAM" id="MobiDB-lite"/>
    </source>
</evidence>
<feature type="region of interest" description="Disordered" evidence="1">
    <location>
        <begin position="1"/>
        <end position="76"/>
    </location>
</feature>
<feature type="region of interest" description="Disordered" evidence="1">
    <location>
        <begin position="197"/>
        <end position="238"/>
    </location>
</feature>
<dbReference type="EMBL" id="KI966434">
    <property type="protein sequence ID" value="EWC44836.1"/>
    <property type="molecule type" value="Genomic_DNA"/>
</dbReference>
<dbReference type="Proteomes" id="UP000024837">
    <property type="component" value="Unassembled WGS sequence"/>
</dbReference>
<feature type="region of interest" description="Disordered" evidence="1">
    <location>
        <begin position="343"/>
        <end position="370"/>
    </location>
</feature>
<gene>
    <name evidence="2" type="ORF">DRE_06474</name>
</gene>